<organism evidence="1 2">
    <name type="scientific">Kitasatospora indigofera</name>
    <dbReference type="NCBI Taxonomy" id="67307"/>
    <lineage>
        <taxon>Bacteria</taxon>
        <taxon>Bacillati</taxon>
        <taxon>Actinomycetota</taxon>
        <taxon>Actinomycetes</taxon>
        <taxon>Kitasatosporales</taxon>
        <taxon>Streptomycetaceae</taxon>
        <taxon>Kitasatospora</taxon>
    </lineage>
</organism>
<sequence length="172" mass="18599">MPAAISCRTSRRSSWCEGGGLTWKSVSVGRDQQHNGGGWFAAWREARDPVTGQVTRRYVTLAELLVRLGSFGLGLTWKVRTDHPRLDAACAALEGASTGVGIGTLELLAQAAPDLQTVDGDFRGYSGGELAVTLREFDSTSWDVCTADARVLREVRENYPDAAPTPPGDWDM</sequence>
<comment type="caution">
    <text evidence="1">The sequence shown here is derived from an EMBL/GenBank/DDBJ whole genome shotgun (WGS) entry which is preliminary data.</text>
</comment>
<evidence type="ECO:0000313" key="2">
    <source>
        <dbReference type="Proteomes" id="UP000617734"/>
    </source>
</evidence>
<protein>
    <submittedName>
        <fullName evidence="1">Uncharacterized protein</fullName>
    </submittedName>
</protein>
<dbReference type="AlphaFoldDB" id="A0A919FBT4"/>
<dbReference type="EMBL" id="BNBO01000001">
    <property type="protein sequence ID" value="GHH59458.1"/>
    <property type="molecule type" value="Genomic_DNA"/>
</dbReference>
<evidence type="ECO:0000313" key="1">
    <source>
        <dbReference type="EMBL" id="GHH59458.1"/>
    </source>
</evidence>
<name>A0A919FBT4_9ACTN</name>
<accession>A0A919FBT4</accession>
<gene>
    <name evidence="1" type="ORF">GCM10018781_02680</name>
</gene>
<dbReference type="Proteomes" id="UP000617734">
    <property type="component" value="Unassembled WGS sequence"/>
</dbReference>
<reference evidence="1" key="2">
    <citation type="submission" date="2020-09" db="EMBL/GenBank/DDBJ databases">
        <authorList>
            <person name="Sun Q."/>
            <person name="Ohkuma M."/>
        </authorList>
    </citation>
    <scope>NUCLEOTIDE SEQUENCE</scope>
    <source>
        <strain evidence="1">JCM 4646</strain>
    </source>
</reference>
<proteinExistence type="predicted"/>
<keyword evidence="2" id="KW-1185">Reference proteome</keyword>
<reference evidence="1" key="1">
    <citation type="journal article" date="2014" name="Int. J. Syst. Evol. Microbiol.">
        <title>Complete genome sequence of Corynebacterium casei LMG S-19264T (=DSM 44701T), isolated from a smear-ripened cheese.</title>
        <authorList>
            <consortium name="US DOE Joint Genome Institute (JGI-PGF)"/>
            <person name="Walter F."/>
            <person name="Albersmeier A."/>
            <person name="Kalinowski J."/>
            <person name="Ruckert C."/>
        </authorList>
    </citation>
    <scope>NUCLEOTIDE SEQUENCE</scope>
    <source>
        <strain evidence="1">JCM 4646</strain>
    </source>
</reference>